<dbReference type="PANTHER" id="PTHR12298:SF4">
    <property type="entry name" value="PROGRAMMED CELL DEATH PROTEIN 2"/>
    <property type="match status" value="1"/>
</dbReference>
<dbReference type="PROSITE" id="PS50865">
    <property type="entry name" value="ZF_MYND_2"/>
    <property type="match status" value="1"/>
</dbReference>
<name>A0A1X2HR34_SYNRA</name>
<dbReference type="GO" id="GO:0008270">
    <property type="term" value="F:zinc ion binding"/>
    <property type="evidence" value="ECO:0007669"/>
    <property type="project" value="UniProtKB-KW"/>
</dbReference>
<dbReference type="Gene3D" id="6.10.140.2220">
    <property type="match status" value="1"/>
</dbReference>
<proteinExistence type="predicted"/>
<protein>
    <submittedName>
        <fullName evidence="7">Programmed cell death protein 2</fullName>
    </submittedName>
</protein>
<dbReference type="GO" id="GO:0005737">
    <property type="term" value="C:cytoplasm"/>
    <property type="evidence" value="ECO:0007669"/>
    <property type="project" value="InterPro"/>
</dbReference>
<evidence type="ECO:0000256" key="2">
    <source>
        <dbReference type="ARBA" id="ARBA00022771"/>
    </source>
</evidence>
<dbReference type="Proteomes" id="UP000242180">
    <property type="component" value="Unassembled WGS sequence"/>
</dbReference>
<dbReference type="EMBL" id="MCGN01000002">
    <property type="protein sequence ID" value="ORZ01742.1"/>
    <property type="molecule type" value="Genomic_DNA"/>
</dbReference>
<dbReference type="OMA" id="TVYVFCC"/>
<dbReference type="STRING" id="13706.A0A1X2HR34"/>
<dbReference type="Pfam" id="PF04194">
    <property type="entry name" value="PDCD2_C"/>
    <property type="match status" value="1"/>
</dbReference>
<gene>
    <name evidence="7" type="ORF">BCR43DRAFT_522529</name>
</gene>
<keyword evidence="1" id="KW-0479">Metal-binding</keyword>
<dbReference type="InterPro" id="IPR007320">
    <property type="entry name" value="PDCD2_C"/>
</dbReference>
<evidence type="ECO:0000259" key="6">
    <source>
        <dbReference type="PROSITE" id="PS50865"/>
    </source>
</evidence>
<feature type="compositionally biased region" description="Basic and acidic residues" evidence="5">
    <location>
        <begin position="223"/>
        <end position="235"/>
    </location>
</feature>
<keyword evidence="2 4" id="KW-0863">Zinc-finger</keyword>
<dbReference type="PROSITE" id="PS01360">
    <property type="entry name" value="ZF_MYND_1"/>
    <property type="match status" value="1"/>
</dbReference>
<feature type="domain" description="MYND-type" evidence="6">
    <location>
        <begin position="164"/>
        <end position="202"/>
    </location>
</feature>
<evidence type="ECO:0000256" key="5">
    <source>
        <dbReference type="SAM" id="MobiDB-lite"/>
    </source>
</evidence>
<evidence type="ECO:0000313" key="7">
    <source>
        <dbReference type="EMBL" id="ORZ01742.1"/>
    </source>
</evidence>
<dbReference type="Pfam" id="PF01753">
    <property type="entry name" value="zf-MYND"/>
    <property type="match status" value="1"/>
</dbReference>
<feature type="region of interest" description="Disordered" evidence="5">
    <location>
        <begin position="223"/>
        <end position="256"/>
    </location>
</feature>
<organism evidence="7 8">
    <name type="scientific">Syncephalastrum racemosum</name>
    <name type="common">Filamentous fungus</name>
    <dbReference type="NCBI Taxonomy" id="13706"/>
    <lineage>
        <taxon>Eukaryota</taxon>
        <taxon>Fungi</taxon>
        <taxon>Fungi incertae sedis</taxon>
        <taxon>Mucoromycota</taxon>
        <taxon>Mucoromycotina</taxon>
        <taxon>Mucoromycetes</taxon>
        <taxon>Mucorales</taxon>
        <taxon>Syncephalastraceae</taxon>
        <taxon>Syncephalastrum</taxon>
    </lineage>
</organism>
<sequence>MADHQAHVTDVNSDVSDLDQKELSEALALDKWAPQLGYCEDPEEPLTADTFPSKSGGKPAWMNPEHILTAEQVTCGNCEKPMNLLVQLFTPEDEPEEAFNRTVYVFCCKNGGCIKDNWQKCFKVYRSQLPRDNPYYPPPEDDGASDDDVAIDFKAKTFEKPTECVICGLAGTKKCGRCQAVHYCSREHQMVDWNMCRHKEFCNASDPDTTLIEELRRTRLFDEKEIVSEPEGKGEDGEEEEAQAKQSGGPPSSQTNALALRGDEAYENSEVDVDQQFLKFQLRIGLYPDQVLRYERVEYDMPDREPLWVQAGQKPTIVPQCDRCGGPRTFEFQILSTLLNFLGVSHVAVDSLDWGALYVYTCKHNCPIGNDVFAPEFLWKQDFSTDGMDLKNPIKQQDL</sequence>
<dbReference type="InterPro" id="IPR002893">
    <property type="entry name" value="Znf_MYND"/>
</dbReference>
<reference evidence="7 8" key="1">
    <citation type="submission" date="2016-07" db="EMBL/GenBank/DDBJ databases">
        <title>Pervasive Adenine N6-methylation of Active Genes in Fungi.</title>
        <authorList>
            <consortium name="DOE Joint Genome Institute"/>
            <person name="Mondo S.J."/>
            <person name="Dannebaum R.O."/>
            <person name="Kuo R.C."/>
            <person name="Labutti K."/>
            <person name="Haridas S."/>
            <person name="Kuo A."/>
            <person name="Salamov A."/>
            <person name="Ahrendt S.R."/>
            <person name="Lipzen A."/>
            <person name="Sullivan W."/>
            <person name="Andreopoulos W.B."/>
            <person name="Clum A."/>
            <person name="Lindquist E."/>
            <person name="Daum C."/>
            <person name="Ramamoorthy G.K."/>
            <person name="Gryganskyi A."/>
            <person name="Culley D."/>
            <person name="Magnuson J.K."/>
            <person name="James T.Y."/>
            <person name="O'Malley M.A."/>
            <person name="Stajich J.E."/>
            <person name="Spatafora J.W."/>
            <person name="Visel A."/>
            <person name="Grigoriev I.V."/>
        </authorList>
    </citation>
    <scope>NUCLEOTIDE SEQUENCE [LARGE SCALE GENOMIC DNA]</scope>
    <source>
        <strain evidence="7 8">NRRL 2496</strain>
    </source>
</reference>
<dbReference type="OrthoDB" id="443682at2759"/>
<dbReference type="GO" id="GO:0005634">
    <property type="term" value="C:nucleus"/>
    <property type="evidence" value="ECO:0007669"/>
    <property type="project" value="TreeGrafter"/>
</dbReference>
<evidence type="ECO:0000313" key="8">
    <source>
        <dbReference type="Proteomes" id="UP000242180"/>
    </source>
</evidence>
<comment type="caution">
    <text evidence="7">The sequence shown here is derived from an EMBL/GenBank/DDBJ whole genome shotgun (WGS) entry which is preliminary data.</text>
</comment>
<evidence type="ECO:0000256" key="1">
    <source>
        <dbReference type="ARBA" id="ARBA00022723"/>
    </source>
</evidence>
<keyword evidence="8" id="KW-1185">Reference proteome</keyword>
<evidence type="ECO:0000256" key="4">
    <source>
        <dbReference type="PROSITE-ProRule" id="PRU00134"/>
    </source>
</evidence>
<dbReference type="PANTHER" id="PTHR12298">
    <property type="entry name" value="PCDC2 PROGRAMMED CELL DEATH PROTEIN 2 -RELATED"/>
    <property type="match status" value="1"/>
</dbReference>
<feature type="compositionally biased region" description="Polar residues" evidence="5">
    <location>
        <begin position="244"/>
        <end position="256"/>
    </location>
</feature>
<dbReference type="SUPFAM" id="SSF144232">
    <property type="entry name" value="HIT/MYND zinc finger-like"/>
    <property type="match status" value="1"/>
</dbReference>
<accession>A0A1X2HR34</accession>
<keyword evidence="3" id="KW-0862">Zinc</keyword>
<dbReference type="AlphaFoldDB" id="A0A1X2HR34"/>
<evidence type="ECO:0000256" key="3">
    <source>
        <dbReference type="ARBA" id="ARBA00022833"/>
    </source>
</evidence>
<dbReference type="InParanoid" id="A0A1X2HR34"/>